<feature type="compositionally biased region" description="Polar residues" evidence="1">
    <location>
        <begin position="43"/>
        <end position="61"/>
    </location>
</feature>
<name>A0AAP0DUM4_9MAGN</name>
<dbReference type="AlphaFoldDB" id="A0AAP0DUM4"/>
<comment type="caution">
    <text evidence="2">The sequence shown here is derived from an EMBL/GenBank/DDBJ whole genome shotgun (WGS) entry which is preliminary data.</text>
</comment>
<keyword evidence="3" id="KW-1185">Reference proteome</keyword>
<accession>A0AAP0DUM4</accession>
<organism evidence="2 3">
    <name type="scientific">Stephania yunnanensis</name>
    <dbReference type="NCBI Taxonomy" id="152371"/>
    <lineage>
        <taxon>Eukaryota</taxon>
        <taxon>Viridiplantae</taxon>
        <taxon>Streptophyta</taxon>
        <taxon>Embryophyta</taxon>
        <taxon>Tracheophyta</taxon>
        <taxon>Spermatophyta</taxon>
        <taxon>Magnoliopsida</taxon>
        <taxon>Ranunculales</taxon>
        <taxon>Menispermaceae</taxon>
        <taxon>Menispermoideae</taxon>
        <taxon>Cissampelideae</taxon>
        <taxon>Stephania</taxon>
    </lineage>
</organism>
<protein>
    <submittedName>
        <fullName evidence="2">Uncharacterized protein</fullName>
    </submittedName>
</protein>
<evidence type="ECO:0000256" key="1">
    <source>
        <dbReference type="SAM" id="MobiDB-lite"/>
    </source>
</evidence>
<dbReference type="EMBL" id="JBBNAF010000055">
    <property type="protein sequence ID" value="KAK9081334.1"/>
    <property type="molecule type" value="Genomic_DNA"/>
</dbReference>
<proteinExistence type="predicted"/>
<dbReference type="Proteomes" id="UP001420932">
    <property type="component" value="Unassembled WGS sequence"/>
</dbReference>
<evidence type="ECO:0000313" key="3">
    <source>
        <dbReference type="Proteomes" id="UP001420932"/>
    </source>
</evidence>
<reference evidence="2 3" key="1">
    <citation type="submission" date="2024-01" db="EMBL/GenBank/DDBJ databases">
        <title>Genome assemblies of Stephania.</title>
        <authorList>
            <person name="Yang L."/>
        </authorList>
    </citation>
    <scope>NUCLEOTIDE SEQUENCE [LARGE SCALE GENOMIC DNA]</scope>
    <source>
        <strain evidence="2">YNDBR</strain>
        <tissue evidence="2">Leaf</tissue>
    </source>
</reference>
<sequence>MRMSIREVVELYESEKSLLVVEAHRPLSGLHSIALIALESHNNRSSSTTDQPSNNRSSTTIDLPRTDCSPSNRESVDTRTPINPEPITTTSNGENVM</sequence>
<evidence type="ECO:0000313" key="2">
    <source>
        <dbReference type="EMBL" id="KAK9081334.1"/>
    </source>
</evidence>
<feature type="compositionally biased region" description="Polar residues" evidence="1">
    <location>
        <begin position="68"/>
        <end position="97"/>
    </location>
</feature>
<gene>
    <name evidence="2" type="ORF">Syun_031113</name>
</gene>
<feature type="region of interest" description="Disordered" evidence="1">
    <location>
        <begin position="41"/>
        <end position="97"/>
    </location>
</feature>